<accession>A0A6L6PL13</accession>
<gene>
    <name evidence="1" type="ORF">GM676_18990</name>
</gene>
<dbReference type="OrthoDB" id="7822108at2"/>
<protein>
    <submittedName>
        <fullName evidence="1">Uncharacterized protein</fullName>
    </submittedName>
</protein>
<dbReference type="EMBL" id="WNKY01000022">
    <property type="protein sequence ID" value="MTV39652.1"/>
    <property type="molecule type" value="Genomic_DNA"/>
</dbReference>
<sequence length="174" mass="20112">MLRKLERDFLMADLGAVEEMIAFHSADIHSFSYHQFIQRKKSLERQLKEMDVVIESQFEIGVYFGGDPVENEHGITVDFASKLLHHFNALIVQTSEAQRARLFLTIQQRRMMGFVLEACEEDLAAQTHLRALDLLEAGSRQQHPQLDGLICLLKEHQATMQVRCDEREFTVSPR</sequence>
<proteinExistence type="predicted"/>
<reference evidence="1 2" key="1">
    <citation type="submission" date="2019-11" db="EMBL/GenBank/DDBJ databases">
        <title>Type strains purchased from KCTC, JCM and DSMZ.</title>
        <authorList>
            <person name="Lu H."/>
        </authorList>
    </citation>
    <scope>NUCLEOTIDE SEQUENCE [LARGE SCALE GENOMIC DNA]</scope>
    <source>
        <strain evidence="1 2">KCTC 22382</strain>
    </source>
</reference>
<dbReference type="RefSeq" id="WP_155465422.1">
    <property type="nucleotide sequence ID" value="NZ_WNKY01000022.1"/>
</dbReference>
<comment type="caution">
    <text evidence="1">The sequence shown here is derived from an EMBL/GenBank/DDBJ whole genome shotgun (WGS) entry which is preliminary data.</text>
</comment>
<evidence type="ECO:0000313" key="1">
    <source>
        <dbReference type="EMBL" id="MTV39652.1"/>
    </source>
</evidence>
<evidence type="ECO:0000313" key="2">
    <source>
        <dbReference type="Proteomes" id="UP000475582"/>
    </source>
</evidence>
<dbReference type="Proteomes" id="UP000475582">
    <property type="component" value="Unassembled WGS sequence"/>
</dbReference>
<name>A0A6L6PL13_9BURK</name>
<dbReference type="AlphaFoldDB" id="A0A6L6PL13"/>
<keyword evidence="2" id="KW-1185">Reference proteome</keyword>
<organism evidence="1 2">
    <name type="scientific">Duganella radicis</name>
    <dbReference type="NCBI Taxonomy" id="551988"/>
    <lineage>
        <taxon>Bacteria</taxon>
        <taxon>Pseudomonadati</taxon>
        <taxon>Pseudomonadota</taxon>
        <taxon>Betaproteobacteria</taxon>
        <taxon>Burkholderiales</taxon>
        <taxon>Oxalobacteraceae</taxon>
        <taxon>Telluria group</taxon>
        <taxon>Duganella</taxon>
    </lineage>
</organism>